<dbReference type="HAMAP" id="MF_00144">
    <property type="entry name" value="tRNA_thiouridyl_MnmA"/>
    <property type="match status" value="1"/>
</dbReference>
<dbReference type="EMBL" id="JADILZ010000014">
    <property type="protein sequence ID" value="MBO8477506.1"/>
    <property type="molecule type" value="Genomic_DNA"/>
</dbReference>
<evidence type="ECO:0000313" key="13">
    <source>
        <dbReference type="Proteomes" id="UP000823771"/>
    </source>
</evidence>
<dbReference type="Pfam" id="PF20258">
    <property type="entry name" value="tRNA_Me_trans_C"/>
    <property type="match status" value="1"/>
</dbReference>
<dbReference type="Gene3D" id="2.40.30.10">
    <property type="entry name" value="Translation factors"/>
    <property type="match status" value="1"/>
</dbReference>
<dbReference type="CDD" id="cd01998">
    <property type="entry name" value="MnmA_TRMU-like"/>
    <property type="match status" value="1"/>
</dbReference>
<feature type="active site" description="Cysteine persulfide intermediate" evidence="9">
    <location>
        <position position="200"/>
    </location>
</feature>
<keyword evidence="9" id="KW-0963">Cytoplasm</keyword>
<evidence type="ECO:0000256" key="9">
    <source>
        <dbReference type="HAMAP-Rule" id="MF_00144"/>
    </source>
</evidence>
<keyword evidence="4 9" id="KW-0547">Nucleotide-binding</keyword>
<comment type="catalytic activity">
    <reaction evidence="8 9">
        <text>S-sulfanyl-L-cysteinyl-[protein] + uridine(34) in tRNA + AH2 + ATP = 2-thiouridine(34) in tRNA + L-cysteinyl-[protein] + A + AMP + diphosphate + H(+)</text>
        <dbReference type="Rhea" id="RHEA:47032"/>
        <dbReference type="Rhea" id="RHEA-COMP:10131"/>
        <dbReference type="Rhea" id="RHEA-COMP:11726"/>
        <dbReference type="Rhea" id="RHEA-COMP:11727"/>
        <dbReference type="Rhea" id="RHEA-COMP:11728"/>
        <dbReference type="ChEBI" id="CHEBI:13193"/>
        <dbReference type="ChEBI" id="CHEBI:15378"/>
        <dbReference type="ChEBI" id="CHEBI:17499"/>
        <dbReference type="ChEBI" id="CHEBI:29950"/>
        <dbReference type="ChEBI" id="CHEBI:30616"/>
        <dbReference type="ChEBI" id="CHEBI:33019"/>
        <dbReference type="ChEBI" id="CHEBI:61963"/>
        <dbReference type="ChEBI" id="CHEBI:65315"/>
        <dbReference type="ChEBI" id="CHEBI:87170"/>
        <dbReference type="ChEBI" id="CHEBI:456215"/>
        <dbReference type="EC" id="2.8.1.13"/>
    </reaction>
</comment>
<accession>A0A9D9ITE0</accession>
<keyword evidence="7" id="KW-1015">Disulfide bond</keyword>
<dbReference type="InterPro" id="IPR023382">
    <property type="entry name" value="MnmA-like_central_sf"/>
</dbReference>
<organism evidence="12 13">
    <name type="scientific">Candidatus Cryptobacteroides excrementipullorum</name>
    <dbReference type="NCBI Taxonomy" id="2840761"/>
    <lineage>
        <taxon>Bacteria</taxon>
        <taxon>Pseudomonadati</taxon>
        <taxon>Bacteroidota</taxon>
        <taxon>Bacteroidia</taxon>
        <taxon>Bacteroidales</taxon>
        <taxon>Candidatus Cryptobacteroides</taxon>
    </lineage>
</organism>
<dbReference type="FunFam" id="3.40.50.620:FF:000115">
    <property type="entry name" value="tRNA-specific 2-thiouridylase MnmA"/>
    <property type="match status" value="1"/>
</dbReference>
<protein>
    <recommendedName>
        <fullName evidence="9">tRNA-specific 2-thiouridylase MnmA</fullName>
        <ecNumber evidence="9">2.8.1.13</ecNumber>
    </recommendedName>
</protein>
<dbReference type="AlphaFoldDB" id="A0A9D9ITE0"/>
<feature type="region of interest" description="Interaction with tRNA" evidence="9">
    <location>
        <begin position="431"/>
        <end position="432"/>
    </location>
</feature>
<feature type="binding site" evidence="9">
    <location>
        <position position="32"/>
    </location>
    <ligand>
        <name>ATP</name>
        <dbReference type="ChEBI" id="CHEBI:30616"/>
    </ligand>
</feature>
<feature type="region of interest" description="Interaction with tRNA" evidence="9">
    <location>
        <begin position="150"/>
        <end position="152"/>
    </location>
</feature>
<reference evidence="12" key="2">
    <citation type="journal article" date="2021" name="PeerJ">
        <title>Extensive microbial diversity within the chicken gut microbiome revealed by metagenomics and culture.</title>
        <authorList>
            <person name="Gilroy R."/>
            <person name="Ravi A."/>
            <person name="Getino M."/>
            <person name="Pursley I."/>
            <person name="Horton D.L."/>
            <person name="Alikhan N.F."/>
            <person name="Baker D."/>
            <person name="Gharbi K."/>
            <person name="Hall N."/>
            <person name="Watson M."/>
            <person name="Adriaenssens E.M."/>
            <person name="Foster-Nyarko E."/>
            <person name="Jarju S."/>
            <person name="Secka A."/>
            <person name="Antonio M."/>
            <person name="Oren A."/>
            <person name="Chaudhuri R.R."/>
            <person name="La Ragione R."/>
            <person name="Hildebrand F."/>
            <person name="Pallen M.J."/>
        </authorList>
    </citation>
    <scope>NUCLEOTIDE SEQUENCE</scope>
    <source>
        <strain evidence="12">2478</strain>
    </source>
</reference>
<gene>
    <name evidence="9 12" type="primary">mnmA</name>
    <name evidence="12" type="ORF">IAB80_01195</name>
</gene>
<evidence type="ECO:0000259" key="10">
    <source>
        <dbReference type="Pfam" id="PF20258"/>
    </source>
</evidence>
<dbReference type="Gene3D" id="3.40.50.620">
    <property type="entry name" value="HUPs"/>
    <property type="match status" value="1"/>
</dbReference>
<comment type="caution">
    <text evidence="9">Lacks conserved residue(s) required for the propagation of feature annotation.</text>
</comment>
<evidence type="ECO:0000256" key="8">
    <source>
        <dbReference type="ARBA" id="ARBA00051542"/>
    </source>
</evidence>
<dbReference type="InterPro" id="IPR004506">
    <property type="entry name" value="MnmA-like"/>
</dbReference>
<dbReference type="Pfam" id="PF20259">
    <property type="entry name" value="tRNA_Me_trans_M"/>
    <property type="match status" value="1"/>
</dbReference>
<comment type="caution">
    <text evidence="12">The sequence shown here is derived from an EMBL/GenBank/DDBJ whole genome shotgun (WGS) entry which is preliminary data.</text>
</comment>
<feature type="region of interest" description="Interaction with target base in tRNA" evidence="9">
    <location>
        <begin position="94"/>
        <end position="96"/>
    </location>
</feature>
<keyword evidence="3 9" id="KW-0819">tRNA processing</keyword>
<dbReference type="PANTHER" id="PTHR11933:SF5">
    <property type="entry name" value="MITOCHONDRIAL TRNA-SPECIFIC 2-THIOURIDYLASE 1"/>
    <property type="match status" value="1"/>
</dbReference>
<feature type="binding site" evidence="9">
    <location>
        <position position="123"/>
    </location>
    <ligand>
        <name>ATP</name>
        <dbReference type="ChEBI" id="CHEBI:30616"/>
    </ligand>
</feature>
<dbReference type="GO" id="GO:0000049">
    <property type="term" value="F:tRNA binding"/>
    <property type="evidence" value="ECO:0007669"/>
    <property type="project" value="UniProtKB-KW"/>
</dbReference>
<dbReference type="EC" id="2.8.1.13" evidence="9"/>
<dbReference type="NCBIfam" id="TIGR00420">
    <property type="entry name" value="trmU"/>
    <property type="match status" value="1"/>
</dbReference>
<evidence type="ECO:0000256" key="4">
    <source>
        <dbReference type="ARBA" id="ARBA00022741"/>
    </source>
</evidence>
<evidence type="ECO:0000259" key="11">
    <source>
        <dbReference type="Pfam" id="PF20259"/>
    </source>
</evidence>
<dbReference type="NCBIfam" id="NF001138">
    <property type="entry name" value="PRK00143.1"/>
    <property type="match status" value="1"/>
</dbReference>
<evidence type="ECO:0000256" key="6">
    <source>
        <dbReference type="ARBA" id="ARBA00022884"/>
    </source>
</evidence>
<dbReference type="PANTHER" id="PTHR11933">
    <property type="entry name" value="TRNA 5-METHYLAMINOMETHYL-2-THIOURIDYLATE -METHYLTRANSFERASE"/>
    <property type="match status" value="1"/>
</dbReference>
<evidence type="ECO:0000256" key="2">
    <source>
        <dbReference type="ARBA" id="ARBA00022679"/>
    </source>
</evidence>
<dbReference type="GO" id="GO:0002143">
    <property type="term" value="P:tRNA wobble position uridine thiolation"/>
    <property type="evidence" value="ECO:0007669"/>
    <property type="project" value="TreeGrafter"/>
</dbReference>
<keyword evidence="6 9" id="KW-0694">RNA-binding</keyword>
<comment type="subcellular location">
    <subcellularLocation>
        <location evidence="9">Cytoplasm</location>
    </subcellularLocation>
</comment>
<reference evidence="12" key="1">
    <citation type="submission" date="2020-10" db="EMBL/GenBank/DDBJ databases">
        <authorList>
            <person name="Gilroy R."/>
        </authorList>
    </citation>
    <scope>NUCLEOTIDE SEQUENCE</scope>
    <source>
        <strain evidence="12">2478</strain>
    </source>
</reference>
<dbReference type="GO" id="GO:0005737">
    <property type="term" value="C:cytoplasm"/>
    <property type="evidence" value="ECO:0007669"/>
    <property type="project" value="UniProtKB-SubCell"/>
</dbReference>
<evidence type="ECO:0000256" key="5">
    <source>
        <dbReference type="ARBA" id="ARBA00022840"/>
    </source>
</evidence>
<dbReference type="SUPFAM" id="SSF52402">
    <property type="entry name" value="Adenine nucleotide alpha hydrolases-like"/>
    <property type="match status" value="1"/>
</dbReference>
<feature type="domain" description="tRNA-specific 2-thiouridylase MnmA-like central" evidence="11">
    <location>
        <begin position="345"/>
        <end position="390"/>
    </location>
</feature>
<feature type="domain" description="tRNA-specific 2-thiouridylase MnmA-like C-terminal" evidence="10">
    <location>
        <begin position="406"/>
        <end position="479"/>
    </location>
</feature>
<keyword evidence="1 9" id="KW-0820">tRNA-binding</keyword>
<feature type="active site" description="Nucleophile" evidence="9">
    <location>
        <position position="99"/>
    </location>
</feature>
<proteinExistence type="inferred from homology"/>
<evidence type="ECO:0000256" key="7">
    <source>
        <dbReference type="ARBA" id="ARBA00023157"/>
    </source>
</evidence>
<dbReference type="Gene3D" id="2.30.30.280">
    <property type="entry name" value="Adenine nucleotide alpha hydrolases-like domains"/>
    <property type="match status" value="1"/>
</dbReference>
<dbReference type="Proteomes" id="UP000823771">
    <property type="component" value="Unassembled WGS sequence"/>
</dbReference>
<keyword evidence="5 9" id="KW-0067">ATP-binding</keyword>
<dbReference type="InterPro" id="IPR046885">
    <property type="entry name" value="MnmA-like_C"/>
</dbReference>
<dbReference type="Pfam" id="PF03054">
    <property type="entry name" value="tRNA_Me_trans"/>
    <property type="match status" value="1"/>
</dbReference>
<comment type="similarity">
    <text evidence="9">Belongs to the MnmA/TRMU family.</text>
</comment>
<dbReference type="GO" id="GO:0005524">
    <property type="term" value="F:ATP binding"/>
    <property type="evidence" value="ECO:0007669"/>
    <property type="project" value="UniProtKB-KW"/>
</dbReference>
<keyword evidence="2 9" id="KW-0808">Transferase</keyword>
<name>A0A9D9ITE0_9BACT</name>
<evidence type="ECO:0000256" key="1">
    <source>
        <dbReference type="ARBA" id="ARBA00022555"/>
    </source>
</evidence>
<dbReference type="InterPro" id="IPR046884">
    <property type="entry name" value="MnmA-like_central"/>
</dbReference>
<feature type="site" description="Interaction with tRNA" evidence="9">
    <location>
        <position position="124"/>
    </location>
</feature>
<comment type="function">
    <text evidence="9">Catalyzes the 2-thiolation of uridine at the wobble position (U34) of tRNA, leading to the formation of s(2)U34.</text>
</comment>
<feature type="site" description="Interaction with tRNA" evidence="9">
    <location>
        <position position="463"/>
    </location>
</feature>
<evidence type="ECO:0000256" key="3">
    <source>
        <dbReference type="ARBA" id="ARBA00022694"/>
    </source>
</evidence>
<evidence type="ECO:0000313" key="12">
    <source>
        <dbReference type="EMBL" id="MBO8477506.1"/>
    </source>
</evidence>
<feature type="binding site" evidence="9">
    <location>
        <begin position="6"/>
        <end position="13"/>
    </location>
    <ligand>
        <name>ATP</name>
        <dbReference type="ChEBI" id="CHEBI:30616"/>
    </ligand>
</feature>
<dbReference type="GO" id="GO:0103016">
    <property type="term" value="F:tRNA-uridine 2-sulfurtransferase activity"/>
    <property type="evidence" value="ECO:0007669"/>
    <property type="project" value="UniProtKB-EC"/>
</dbReference>
<dbReference type="InterPro" id="IPR014729">
    <property type="entry name" value="Rossmann-like_a/b/a_fold"/>
</dbReference>
<sequence>MKICVGLSGGVDSSVAAYLLKKAGYDVFALFMQNWHDTTGTLHGDCEWEEDRFVAEMVARKIGIPFYFVDLSKEYRQRVVDYMFDEYSKGRTPNPDVLCNREIKFDAFLKCAQKLGASYVATGHYCRKDEIAGADGKPVFRIFAGADPNKDQSYFLCQLTQEQLSMAMFPIGDLDKPEVRRIAHEADLPSADKKDSQGICFVGKVDLPTFLQQKLQPRKGDVVEVYDAYFQDNEQYSFIHDTLLSLKQDGSSSGDVQMVTDYISETKSLKVNDPVHEYSAAGNPDNEGGCSSSSPFSAEKIAALPDDALFRLSAPVSYDIKFETETYRSGRKHVRKTRYKENPYGKIAGHHDGAQFYTVGQRKGLNIGGHKDSLFVIATDIDKNIIYVGEGHTHKGLSRSCLRIAPEDVHWIREDIPMREGELRRYRVRIRYRQPLQDATLVMRGNGLYILFDTPQRGITPGQFAVWYDRDEMVGSGVIC</sequence>